<proteinExistence type="predicted"/>
<dbReference type="InterPro" id="IPR013087">
    <property type="entry name" value="Znf_C2H2_type"/>
</dbReference>
<evidence type="ECO:0000313" key="2">
    <source>
        <dbReference type="EMBL" id="KZP25641.1"/>
    </source>
</evidence>
<dbReference type="EMBL" id="KV417519">
    <property type="protein sequence ID" value="KZP25641.1"/>
    <property type="molecule type" value="Genomic_DNA"/>
</dbReference>
<evidence type="ECO:0000259" key="1">
    <source>
        <dbReference type="PROSITE" id="PS00028"/>
    </source>
</evidence>
<dbReference type="Proteomes" id="UP000076532">
    <property type="component" value="Unassembled WGS sequence"/>
</dbReference>
<keyword evidence="3" id="KW-1185">Reference proteome</keyword>
<dbReference type="OrthoDB" id="6105938at2759"/>
<reference evidence="2 3" key="1">
    <citation type="journal article" date="2016" name="Mol. Biol. Evol.">
        <title>Comparative Genomics of Early-Diverging Mushroom-Forming Fungi Provides Insights into the Origins of Lignocellulose Decay Capabilities.</title>
        <authorList>
            <person name="Nagy L.G."/>
            <person name="Riley R."/>
            <person name="Tritt A."/>
            <person name="Adam C."/>
            <person name="Daum C."/>
            <person name="Floudas D."/>
            <person name="Sun H."/>
            <person name="Yadav J.S."/>
            <person name="Pangilinan J."/>
            <person name="Larsson K.H."/>
            <person name="Matsuura K."/>
            <person name="Barry K."/>
            <person name="Labutti K."/>
            <person name="Kuo R."/>
            <person name="Ohm R.A."/>
            <person name="Bhattacharya S.S."/>
            <person name="Shirouzu T."/>
            <person name="Yoshinaga Y."/>
            <person name="Martin F.M."/>
            <person name="Grigoriev I.V."/>
            <person name="Hibbett D.S."/>
        </authorList>
    </citation>
    <scope>NUCLEOTIDE SEQUENCE [LARGE SCALE GENOMIC DNA]</scope>
    <source>
        <strain evidence="2 3">CBS 109695</strain>
    </source>
</reference>
<sequence>MQCPPRSLHKEVSLVSSIGGSHPSPKQCSAVGCKRRISSYVGWKQHYWSSPHHPHCGACGEGFQYREEVDEHLSLVHPRFLNYGAIVDDSGTSNAPLPEPLQTPRLMQDLRLSHPCHLATLMKPRICRYEGLPKERGHRSEDTRT</sequence>
<protein>
    <recommendedName>
        <fullName evidence="1">C2H2-type domain-containing protein</fullName>
    </recommendedName>
</protein>
<dbReference type="AlphaFoldDB" id="A0A166P2M4"/>
<evidence type="ECO:0000313" key="3">
    <source>
        <dbReference type="Proteomes" id="UP000076532"/>
    </source>
</evidence>
<dbReference type="PROSITE" id="PS00028">
    <property type="entry name" value="ZINC_FINGER_C2H2_1"/>
    <property type="match status" value="1"/>
</dbReference>
<gene>
    <name evidence="2" type="ORF">FIBSPDRAFT_378869</name>
</gene>
<feature type="domain" description="C2H2-type" evidence="1">
    <location>
        <begin position="56"/>
        <end position="77"/>
    </location>
</feature>
<accession>A0A166P2M4</accession>
<organism evidence="2 3">
    <name type="scientific">Athelia psychrophila</name>
    <dbReference type="NCBI Taxonomy" id="1759441"/>
    <lineage>
        <taxon>Eukaryota</taxon>
        <taxon>Fungi</taxon>
        <taxon>Dikarya</taxon>
        <taxon>Basidiomycota</taxon>
        <taxon>Agaricomycotina</taxon>
        <taxon>Agaricomycetes</taxon>
        <taxon>Agaricomycetidae</taxon>
        <taxon>Atheliales</taxon>
        <taxon>Atheliaceae</taxon>
        <taxon>Athelia</taxon>
    </lineage>
</organism>
<name>A0A166P2M4_9AGAM</name>